<accession>A0A5B0PM68</accession>
<keyword evidence="3" id="KW-1185">Reference proteome</keyword>
<protein>
    <submittedName>
        <fullName evidence="2">Uncharacterized protein</fullName>
    </submittedName>
</protein>
<feature type="signal peptide" evidence="1">
    <location>
        <begin position="1"/>
        <end position="17"/>
    </location>
</feature>
<comment type="caution">
    <text evidence="2">The sequence shown here is derived from an EMBL/GenBank/DDBJ whole genome shotgun (WGS) entry which is preliminary data.</text>
</comment>
<sequence>MACCLLLLIRVYSISHALCTIVPSIETGLENSDKGPRLCALPYLKTNEEPTSCLKPKPLETEQMDVSQNHPAFHLTVKNEECEEISATRGALVKQAKPVTKKELLFPE</sequence>
<reference evidence="2 3" key="1">
    <citation type="submission" date="2019-05" db="EMBL/GenBank/DDBJ databases">
        <title>Emergence of the Ug99 lineage of the wheat stem rust pathogen through somatic hybridization.</title>
        <authorList>
            <person name="Li F."/>
            <person name="Upadhyaya N.M."/>
            <person name="Sperschneider J."/>
            <person name="Matny O."/>
            <person name="Nguyen-Phuc H."/>
            <person name="Mago R."/>
            <person name="Raley C."/>
            <person name="Miller M.E."/>
            <person name="Silverstein K.A.T."/>
            <person name="Henningsen E."/>
            <person name="Hirsch C.D."/>
            <person name="Visser B."/>
            <person name="Pretorius Z.A."/>
            <person name="Steffenson B.J."/>
            <person name="Schwessinger B."/>
            <person name="Dodds P.N."/>
            <person name="Figueroa M."/>
        </authorList>
    </citation>
    <scope>NUCLEOTIDE SEQUENCE [LARGE SCALE GENOMIC DNA]</scope>
    <source>
        <strain evidence="2">21-0</strain>
    </source>
</reference>
<dbReference type="Proteomes" id="UP000324748">
    <property type="component" value="Unassembled WGS sequence"/>
</dbReference>
<gene>
    <name evidence="2" type="ORF">PGT21_005132</name>
</gene>
<feature type="chain" id="PRO_5022691206" evidence="1">
    <location>
        <begin position="18"/>
        <end position="108"/>
    </location>
</feature>
<proteinExistence type="predicted"/>
<dbReference type="AlphaFoldDB" id="A0A5B0PM68"/>
<evidence type="ECO:0000313" key="2">
    <source>
        <dbReference type="EMBL" id="KAA1101039.1"/>
    </source>
</evidence>
<keyword evidence="1" id="KW-0732">Signal</keyword>
<name>A0A5B0PM68_PUCGR</name>
<evidence type="ECO:0000313" key="3">
    <source>
        <dbReference type="Proteomes" id="UP000324748"/>
    </source>
</evidence>
<dbReference type="EMBL" id="VSWC01000053">
    <property type="protein sequence ID" value="KAA1101039.1"/>
    <property type="molecule type" value="Genomic_DNA"/>
</dbReference>
<organism evidence="2 3">
    <name type="scientific">Puccinia graminis f. sp. tritici</name>
    <dbReference type="NCBI Taxonomy" id="56615"/>
    <lineage>
        <taxon>Eukaryota</taxon>
        <taxon>Fungi</taxon>
        <taxon>Dikarya</taxon>
        <taxon>Basidiomycota</taxon>
        <taxon>Pucciniomycotina</taxon>
        <taxon>Pucciniomycetes</taxon>
        <taxon>Pucciniales</taxon>
        <taxon>Pucciniaceae</taxon>
        <taxon>Puccinia</taxon>
    </lineage>
</organism>
<evidence type="ECO:0000256" key="1">
    <source>
        <dbReference type="SAM" id="SignalP"/>
    </source>
</evidence>